<keyword evidence="6 14" id="KW-0004">4Fe-4S</keyword>
<gene>
    <name evidence="17" type="primary">iorA</name>
    <name evidence="17" type="ORF">FYJ83_10895</name>
</gene>
<organism evidence="17 18">
    <name type="scientific">Tissierella pigra</name>
    <dbReference type="NCBI Taxonomy" id="2607614"/>
    <lineage>
        <taxon>Bacteria</taxon>
        <taxon>Bacillati</taxon>
        <taxon>Bacillota</taxon>
        <taxon>Tissierellia</taxon>
        <taxon>Tissierellales</taxon>
        <taxon>Tissierellaceae</taxon>
        <taxon>Tissierella</taxon>
    </lineage>
</organism>
<feature type="domain" description="4Fe-4S ferredoxin-type" evidence="16">
    <location>
        <begin position="533"/>
        <end position="561"/>
    </location>
</feature>
<evidence type="ECO:0000256" key="1">
    <source>
        <dbReference type="ARBA" id="ARBA00002995"/>
    </source>
</evidence>
<feature type="binding site" evidence="15">
    <location>
        <position position="553"/>
    </location>
    <ligand>
        <name>[4Fe-4S] cluster</name>
        <dbReference type="ChEBI" id="CHEBI:49883"/>
        <label>2</label>
    </ligand>
</feature>
<dbReference type="PANTHER" id="PTHR43710">
    <property type="entry name" value="2-HYDROXYACYL-COA LYASE"/>
    <property type="match status" value="1"/>
</dbReference>
<dbReference type="InterPro" id="IPR017896">
    <property type="entry name" value="4Fe4S_Fe-S-bd"/>
</dbReference>
<dbReference type="InterPro" id="IPR017900">
    <property type="entry name" value="4Fe4S_Fe_S_CS"/>
</dbReference>
<dbReference type="InterPro" id="IPR002880">
    <property type="entry name" value="Pyrv_Fd/Flavodoxin_OxRdtase_N"/>
</dbReference>
<evidence type="ECO:0000256" key="7">
    <source>
        <dbReference type="ARBA" id="ARBA00022723"/>
    </source>
</evidence>
<dbReference type="CDD" id="cd07034">
    <property type="entry name" value="TPP_PYR_PFOR_IOR-alpha_like"/>
    <property type="match status" value="1"/>
</dbReference>
<dbReference type="CDD" id="cd02008">
    <property type="entry name" value="TPP_IOR_alpha"/>
    <property type="match status" value="1"/>
</dbReference>
<dbReference type="GO" id="GO:0043805">
    <property type="term" value="F:indolepyruvate ferredoxin oxidoreductase activity"/>
    <property type="evidence" value="ECO:0007669"/>
    <property type="project" value="UniProtKB-UniRule"/>
</dbReference>
<dbReference type="InterPro" id="IPR009014">
    <property type="entry name" value="Transketo_C/PFOR_II"/>
</dbReference>
<dbReference type="AlphaFoldDB" id="A0A6N7XZS9"/>
<dbReference type="GO" id="GO:0030976">
    <property type="term" value="F:thiamine pyrophosphate binding"/>
    <property type="evidence" value="ECO:0007669"/>
    <property type="project" value="InterPro"/>
</dbReference>
<comment type="catalytic activity">
    <reaction evidence="13 14">
        <text>indole-3-pyruvate + 2 oxidized [2Fe-2S]-[ferredoxin] + CoA = (indol-3-yl)acetyl-CoA + 2 reduced [2Fe-2S]-[ferredoxin] + CO2 + H(+)</text>
        <dbReference type="Rhea" id="RHEA:12645"/>
        <dbReference type="Rhea" id="RHEA-COMP:10000"/>
        <dbReference type="Rhea" id="RHEA-COMP:10001"/>
        <dbReference type="ChEBI" id="CHEBI:15378"/>
        <dbReference type="ChEBI" id="CHEBI:16526"/>
        <dbReference type="ChEBI" id="CHEBI:17640"/>
        <dbReference type="ChEBI" id="CHEBI:33737"/>
        <dbReference type="ChEBI" id="CHEBI:33738"/>
        <dbReference type="ChEBI" id="CHEBI:57271"/>
        <dbReference type="ChEBI" id="CHEBI:57287"/>
        <dbReference type="EC" id="1.2.7.8"/>
    </reaction>
</comment>
<dbReference type="InterPro" id="IPR029061">
    <property type="entry name" value="THDP-binding"/>
</dbReference>
<dbReference type="Proteomes" id="UP000469523">
    <property type="component" value="Unassembled WGS sequence"/>
</dbReference>
<evidence type="ECO:0000256" key="15">
    <source>
        <dbReference type="PIRSR" id="PIRSR006439-50"/>
    </source>
</evidence>
<dbReference type="InterPro" id="IPR045025">
    <property type="entry name" value="HACL1-like"/>
</dbReference>
<comment type="cofactor">
    <cofactor evidence="14 15">
        <name>[4Fe-4S] cluster</name>
        <dbReference type="ChEBI" id="CHEBI:49883"/>
    </cofactor>
    <text evidence="14 15">Binds 2 [4Fe-4S] clusters. In this family the first cluster has a non-standard and varying [4Fe-4S] binding motif CX(2)CX(2)CX(4-5)CP.</text>
</comment>
<feature type="binding site" evidence="15">
    <location>
        <position position="572"/>
    </location>
    <ligand>
        <name>[4Fe-4S] cluster</name>
        <dbReference type="ChEBI" id="CHEBI:49883"/>
        <label>2</label>
    </ligand>
</feature>
<evidence type="ECO:0000256" key="12">
    <source>
        <dbReference type="ARBA" id="ARBA00030514"/>
    </source>
</evidence>
<dbReference type="PROSITE" id="PS00198">
    <property type="entry name" value="4FE4S_FER_1"/>
    <property type="match status" value="1"/>
</dbReference>
<dbReference type="GO" id="GO:0051539">
    <property type="term" value="F:4 iron, 4 sulfur cluster binding"/>
    <property type="evidence" value="ECO:0007669"/>
    <property type="project" value="UniProtKB-UniRule"/>
</dbReference>
<keyword evidence="5 14" id="KW-0813">Transport</keyword>
<evidence type="ECO:0000313" key="17">
    <source>
        <dbReference type="EMBL" id="MSU01975.1"/>
    </source>
</evidence>
<dbReference type="RefSeq" id="WP_154440541.1">
    <property type="nucleotide sequence ID" value="NZ_JAHLPJ010000001.1"/>
</dbReference>
<dbReference type="PROSITE" id="PS51379">
    <property type="entry name" value="4FE4S_FER_2"/>
    <property type="match status" value="2"/>
</dbReference>
<evidence type="ECO:0000256" key="6">
    <source>
        <dbReference type="ARBA" id="ARBA00022485"/>
    </source>
</evidence>
<evidence type="ECO:0000256" key="4">
    <source>
        <dbReference type="ARBA" id="ARBA00017710"/>
    </source>
</evidence>
<keyword evidence="18" id="KW-1185">Reference proteome</keyword>
<dbReference type="InterPro" id="IPR011766">
    <property type="entry name" value="TPP_enzyme_TPP-bd"/>
</dbReference>
<comment type="function">
    <text evidence="1 14">Catalyzes the ferredoxin-dependent oxidative decarboxylation of arylpyruvates.</text>
</comment>
<dbReference type="EMBL" id="VUNQ01000022">
    <property type="protein sequence ID" value="MSU01975.1"/>
    <property type="molecule type" value="Genomic_DNA"/>
</dbReference>
<dbReference type="Gene3D" id="3.40.50.970">
    <property type="match status" value="2"/>
</dbReference>
<evidence type="ECO:0000256" key="2">
    <source>
        <dbReference type="ARBA" id="ARBA00011238"/>
    </source>
</evidence>
<dbReference type="PIRSF" id="PIRSF006439">
    <property type="entry name" value="Indolepyruvate_ferr_oxidored"/>
    <property type="match status" value="1"/>
</dbReference>
<dbReference type="EC" id="1.2.7.8" evidence="3 14"/>
<feature type="binding site" evidence="15">
    <location>
        <position position="578"/>
    </location>
    <ligand>
        <name>[4Fe-4S] cluster</name>
        <dbReference type="ChEBI" id="CHEBI:49883"/>
        <label>2</label>
    </ligand>
</feature>
<evidence type="ECO:0000256" key="10">
    <source>
        <dbReference type="ARBA" id="ARBA00023004"/>
    </source>
</evidence>
<dbReference type="Pfam" id="PF01855">
    <property type="entry name" value="POR_N"/>
    <property type="match status" value="1"/>
</dbReference>
<comment type="caution">
    <text evidence="17">The sequence shown here is derived from an EMBL/GenBank/DDBJ whole genome shotgun (WGS) entry which is preliminary data.</text>
</comment>
<feature type="binding site" evidence="15">
    <location>
        <position position="542"/>
    </location>
    <ligand>
        <name>[4Fe-4S] cluster</name>
        <dbReference type="ChEBI" id="CHEBI:49883"/>
        <label>1</label>
    </ligand>
</feature>
<sequence>MKKLMTGNEAVAQGAYEAGISYASAYPGTPSTEILENIALFKDNIISEWAPNEKVALETAIGASIAGARSLCAMKMVGVNVAADPLFTYAYMGVNGALILISADDPGMASSQNEQDNRHYAKFAKIAMLEPSDSQECKDMIKSAVEISEKYDTTVLFRMTQRVCHSKSLVQLGEKVEAPIKDYAKNNAKFDAMPVYSRALRYKLEDRLKKLEEFSNETDLNFIEWNNSKIGIVTSGVSYQYAKEVFSNKASYLKLGFTYPLPMKKIKDFASKVDTLYVIEELEPYIEEQLKANGINCIGKEKIPNIGELNTDIVAKSLLEIEKELIETAEEKVVNRPPTLCAGCPHRGFFYELGKFKNVMVAGDIGCYGLGGSEPLKAKDTCICMGGSVGTAHGVQKVFDKFGKEMRTVATMGDSTFFHTGINGLIGTLYNGGKVITCILDNRTTGMTGHQENPGTGFTLEGEVSADIDIETVVRALGCKNVRTINPHRLEEVREALQWALSLEEPSVIITRYPCVLKKYSDADKEEFGVLKDKYFVKKDLCIGCKICIKTGCPAIRFNNIEKKSFIMESQCVGCSVCSQVCPKDAIVRR</sequence>
<evidence type="ECO:0000256" key="8">
    <source>
        <dbReference type="ARBA" id="ARBA00022982"/>
    </source>
</evidence>
<keyword evidence="8 14" id="KW-0249">Electron transport</keyword>
<comment type="subunit">
    <text evidence="2">Heterodimer of the IorA and IorB subunits.</text>
</comment>
<evidence type="ECO:0000259" key="16">
    <source>
        <dbReference type="PROSITE" id="PS51379"/>
    </source>
</evidence>
<keyword evidence="17" id="KW-0670">Pyruvate</keyword>
<keyword evidence="9 14" id="KW-0560">Oxidoreductase</keyword>
<evidence type="ECO:0000313" key="18">
    <source>
        <dbReference type="Proteomes" id="UP000469523"/>
    </source>
</evidence>
<feature type="binding site" evidence="15">
    <location>
        <position position="582"/>
    </location>
    <ligand>
        <name>[4Fe-4S] cluster</name>
        <dbReference type="ChEBI" id="CHEBI:49883"/>
        <label>1</label>
    </ligand>
</feature>
<dbReference type="Pfam" id="PF02775">
    <property type="entry name" value="TPP_enzyme_C"/>
    <property type="match status" value="1"/>
</dbReference>
<dbReference type="SUPFAM" id="SSF52518">
    <property type="entry name" value="Thiamin diphosphate-binding fold (THDP-binding)"/>
    <property type="match status" value="2"/>
</dbReference>
<dbReference type="GO" id="GO:0046872">
    <property type="term" value="F:metal ion binding"/>
    <property type="evidence" value="ECO:0007669"/>
    <property type="project" value="UniProtKB-UniRule"/>
</dbReference>
<dbReference type="Pfam" id="PF13237">
    <property type="entry name" value="Fer4_10"/>
    <property type="match status" value="1"/>
</dbReference>
<dbReference type="InterPro" id="IPR017721">
    <property type="entry name" value="IorA"/>
</dbReference>
<proteinExistence type="predicted"/>
<dbReference type="NCBIfam" id="TIGR03336">
    <property type="entry name" value="IOR_alpha"/>
    <property type="match status" value="1"/>
</dbReference>
<evidence type="ECO:0000256" key="5">
    <source>
        <dbReference type="ARBA" id="ARBA00022448"/>
    </source>
</evidence>
<name>A0A6N7XZS9_9FIRM</name>
<keyword evidence="10 14" id="KW-0408">Iron</keyword>
<evidence type="ECO:0000256" key="11">
    <source>
        <dbReference type="ARBA" id="ARBA00023014"/>
    </source>
</evidence>
<evidence type="ECO:0000256" key="14">
    <source>
        <dbReference type="PIRNR" id="PIRNR006439"/>
    </source>
</evidence>
<evidence type="ECO:0000256" key="3">
    <source>
        <dbReference type="ARBA" id="ARBA00012812"/>
    </source>
</evidence>
<evidence type="ECO:0000256" key="9">
    <source>
        <dbReference type="ARBA" id="ARBA00023002"/>
    </source>
</evidence>
<keyword evidence="11 14" id="KW-0411">Iron-sulfur</keyword>
<reference evidence="17 18" key="1">
    <citation type="submission" date="2019-09" db="EMBL/GenBank/DDBJ databases">
        <title>In-depth cultivation of the pig gut microbiome towards novel bacterial diversity and tailored functional studies.</title>
        <authorList>
            <person name="Wylensek D."/>
            <person name="Hitch T.C.A."/>
            <person name="Clavel T."/>
        </authorList>
    </citation>
    <scope>NUCLEOTIDE SEQUENCE [LARGE SCALE GENOMIC DNA]</scope>
    <source>
        <strain evidence="17 18">WCA3-693-APC-4?</strain>
    </source>
</reference>
<keyword evidence="7 14" id="KW-0479">Metal-binding</keyword>
<dbReference type="SUPFAM" id="SSF54862">
    <property type="entry name" value="4Fe-4S ferredoxins"/>
    <property type="match status" value="1"/>
</dbReference>
<dbReference type="SUPFAM" id="SSF52922">
    <property type="entry name" value="TK C-terminal domain-like"/>
    <property type="match status" value="1"/>
</dbReference>
<dbReference type="PANTHER" id="PTHR43710:SF5">
    <property type="entry name" value="INDOLEPYRUVATE FERREDOXIN OXIDOREDUCTASE ALPHA SUBUNIT"/>
    <property type="match status" value="1"/>
</dbReference>
<protein>
    <recommendedName>
        <fullName evidence="4 14">Indolepyruvate oxidoreductase subunit IorA</fullName>
        <shortName evidence="14">IOR</shortName>
        <ecNumber evidence="3 14">1.2.7.8</ecNumber>
    </recommendedName>
    <alternativeName>
        <fullName evidence="12 14">Indolepyruvate ferredoxin oxidoreductase subunit alpha</fullName>
    </alternativeName>
</protein>
<feature type="binding site" evidence="15">
    <location>
        <position position="575"/>
    </location>
    <ligand>
        <name>[4Fe-4S] cluster</name>
        <dbReference type="ChEBI" id="CHEBI:49883"/>
        <label>2</label>
    </ligand>
</feature>
<evidence type="ECO:0000256" key="13">
    <source>
        <dbReference type="ARBA" id="ARBA00048332"/>
    </source>
</evidence>
<accession>A0A6N7XZS9</accession>
<dbReference type="FunFam" id="3.40.50.970:FF:000039">
    <property type="entry name" value="Indolepyruvate oxidoreductase subunit IorA"/>
    <property type="match status" value="1"/>
</dbReference>
<feature type="binding site" evidence="15">
    <location>
        <position position="545"/>
    </location>
    <ligand>
        <name>[4Fe-4S] cluster</name>
        <dbReference type="ChEBI" id="CHEBI:49883"/>
        <label>1</label>
    </ligand>
</feature>
<feature type="binding site" evidence="15">
    <location>
        <position position="548"/>
    </location>
    <ligand>
        <name>[4Fe-4S] cluster</name>
        <dbReference type="ChEBI" id="CHEBI:49883"/>
        <label>1</label>
    </ligand>
</feature>
<dbReference type="Gene3D" id="3.30.70.20">
    <property type="match status" value="1"/>
</dbReference>
<feature type="domain" description="4Fe-4S ferredoxin-type" evidence="16">
    <location>
        <begin position="563"/>
        <end position="590"/>
    </location>
</feature>